<reference evidence="2" key="2">
    <citation type="submission" date="2021-12" db="EMBL/GenBank/DDBJ databases">
        <title>Resequencing data analysis of finger millet.</title>
        <authorList>
            <person name="Hatakeyama M."/>
            <person name="Aluri S."/>
            <person name="Balachadran M.T."/>
            <person name="Sivarajan S.R."/>
            <person name="Poveda L."/>
            <person name="Shimizu-Inatsugi R."/>
            <person name="Schlapbach R."/>
            <person name="Sreeman S.M."/>
            <person name="Shimizu K.K."/>
        </authorList>
    </citation>
    <scope>NUCLEOTIDE SEQUENCE</scope>
</reference>
<proteinExistence type="predicted"/>
<dbReference type="Proteomes" id="UP001054889">
    <property type="component" value="Unassembled WGS sequence"/>
</dbReference>
<dbReference type="InterPro" id="IPR001611">
    <property type="entry name" value="Leu-rich_rpt"/>
</dbReference>
<name>A0AAV5EGR2_ELECO</name>
<protein>
    <submittedName>
        <fullName evidence="2">Uncharacterized protein</fullName>
    </submittedName>
</protein>
<dbReference type="PROSITE" id="PS51450">
    <property type="entry name" value="LRR"/>
    <property type="match status" value="1"/>
</dbReference>
<feature type="signal peptide" evidence="1">
    <location>
        <begin position="1"/>
        <end position="28"/>
    </location>
</feature>
<dbReference type="Pfam" id="PF00560">
    <property type="entry name" value="LRR_1"/>
    <property type="match status" value="1"/>
</dbReference>
<dbReference type="InterPro" id="IPR032675">
    <property type="entry name" value="LRR_dom_sf"/>
</dbReference>
<dbReference type="PANTHER" id="PTHR48009">
    <property type="entry name" value="LEUCINE-RICH REPEAT (LRR) FAMILY PROTEIN"/>
    <property type="match status" value="1"/>
</dbReference>
<organism evidence="2 3">
    <name type="scientific">Eleusine coracana subsp. coracana</name>
    <dbReference type="NCBI Taxonomy" id="191504"/>
    <lineage>
        <taxon>Eukaryota</taxon>
        <taxon>Viridiplantae</taxon>
        <taxon>Streptophyta</taxon>
        <taxon>Embryophyta</taxon>
        <taxon>Tracheophyta</taxon>
        <taxon>Spermatophyta</taxon>
        <taxon>Magnoliopsida</taxon>
        <taxon>Liliopsida</taxon>
        <taxon>Poales</taxon>
        <taxon>Poaceae</taxon>
        <taxon>PACMAD clade</taxon>
        <taxon>Chloridoideae</taxon>
        <taxon>Cynodonteae</taxon>
        <taxon>Eleusininae</taxon>
        <taxon>Eleusine</taxon>
    </lineage>
</organism>
<dbReference type="Gene3D" id="3.80.10.10">
    <property type="entry name" value="Ribonuclease Inhibitor"/>
    <property type="match status" value="3"/>
</dbReference>
<keyword evidence="3" id="KW-1185">Reference proteome</keyword>
<evidence type="ECO:0000313" key="3">
    <source>
        <dbReference type="Proteomes" id="UP001054889"/>
    </source>
</evidence>
<accession>A0AAV5EGR2</accession>
<dbReference type="PANTHER" id="PTHR48009:SF7">
    <property type="entry name" value="LEUCINE-RICH REPEAT (LRR) FAMILY PROTEIN"/>
    <property type="match status" value="1"/>
</dbReference>
<sequence>MASRSSRRVLLLALLPLLLLLIAPRSSSTPTTTFPGDAAALASLKSSSIPPQSCLATWDFARRDPCAAFPCGLRCVAPPNSTHLRVAGVALDPAGYSGAFPTRLLTSLPYLTTLSLAGNRFHGPLPDGVPLPPTLRVLDLSGNAFTGPIPGSLFTTRASELQELYLSRNAFSGVVPPELASLASLTRLELQHNALAGSPSLPPGMRAMRALAHLDLTGNKLSGPPPLDALPPSLVSFVARDNAFSGAVPDAPLAALGSIRVLDLTGNALSGAVPDAALAHPSLQQLRLGSNRLDAVAEPDGGGCASSQLAELDLSGNQIAGRLPTCLGSMPRLVAVALDRNRFTGPVPHAYAARVAAQEATDEWVPFARLMLQGNFLCGALPGRWTQLREEDGAKVSVADNCLPRCPRKFFFCQGAPQKNQAACPTKCDGAAIRHVREHEDLLLEMP</sequence>
<feature type="chain" id="PRO_5044022744" evidence="1">
    <location>
        <begin position="29"/>
        <end position="447"/>
    </location>
</feature>
<comment type="caution">
    <text evidence="2">The sequence shown here is derived from an EMBL/GenBank/DDBJ whole genome shotgun (WGS) entry which is preliminary data.</text>
</comment>
<reference evidence="2" key="1">
    <citation type="journal article" date="2018" name="DNA Res.">
        <title>Multiple hybrid de novo genome assembly of finger millet, an orphan allotetraploid crop.</title>
        <authorList>
            <person name="Hatakeyama M."/>
            <person name="Aluri S."/>
            <person name="Balachadran M.T."/>
            <person name="Sivarajan S.R."/>
            <person name="Patrignani A."/>
            <person name="Gruter S."/>
            <person name="Poveda L."/>
            <person name="Shimizu-Inatsugi R."/>
            <person name="Baeten J."/>
            <person name="Francoijs K.J."/>
            <person name="Nataraja K.N."/>
            <person name="Reddy Y.A.N."/>
            <person name="Phadnis S."/>
            <person name="Ravikumar R.L."/>
            <person name="Schlapbach R."/>
            <person name="Sreeman S.M."/>
            <person name="Shimizu K.K."/>
        </authorList>
    </citation>
    <scope>NUCLEOTIDE SEQUENCE</scope>
</reference>
<gene>
    <name evidence="2" type="primary">gb09224</name>
    <name evidence="2" type="ORF">PR202_gb09224</name>
</gene>
<dbReference type="EMBL" id="BQKI01000075">
    <property type="protein sequence ID" value="GJN21717.1"/>
    <property type="molecule type" value="Genomic_DNA"/>
</dbReference>
<dbReference type="Pfam" id="PF13855">
    <property type="entry name" value="LRR_8"/>
    <property type="match status" value="1"/>
</dbReference>
<dbReference type="InterPro" id="IPR053213">
    <property type="entry name" value="RLP29"/>
</dbReference>
<dbReference type="AlphaFoldDB" id="A0AAV5EGR2"/>
<dbReference type="SUPFAM" id="SSF52058">
    <property type="entry name" value="L domain-like"/>
    <property type="match status" value="1"/>
</dbReference>
<evidence type="ECO:0000313" key="2">
    <source>
        <dbReference type="EMBL" id="GJN21717.1"/>
    </source>
</evidence>
<evidence type="ECO:0000256" key="1">
    <source>
        <dbReference type="SAM" id="SignalP"/>
    </source>
</evidence>
<keyword evidence="1" id="KW-0732">Signal</keyword>